<name>K4LJ07_THEPS</name>
<dbReference type="CDD" id="cd04842">
    <property type="entry name" value="Peptidases_S8_Kp43_protease"/>
    <property type="match status" value="1"/>
</dbReference>
<sequence>MRRLVVCCAAIVLACFLVVEAIPVFSRQVDTHPQETSGAEEGERMVPPENPVGLFLMPVREGEEVPRETLAALGLEKGDPLGRETLLVRLPLNKVEEAKEKGVFLRPYSAADRLAPGLQGKKGSEQEIEVLVTLFRSSDREGFVRKVPELGGEVLAGLEGEGRVLRLRLPEGALAELAASPEVVYVEPAQEYRFYNERARDLVGAAFLQAAGFLSPEWMGLSGRGQIIGLADSGIDAGSPGDIHPDLQSLPGQMPKVVMLKSWAGAATAADFNGHGTHMAATVAGTGAASQGRFKGIAPGASIYFQGLLDESGKLTPPPDLTVLFEPAYAAGVRVHINGWGGEKGGYFGTASQIDRFLRRCPDFLAVFSAGNGGPQAGKLTPEAYSKNALVVGASQSPHPLFNPAQNDAGSISSFSSRGPTADGRIKPELYAPGSLISARSRLADLPSALSDGYTYLEGTSMAAAVAGGGAALLREFFQRIEKLAAPSAALVKAALICGARTPQGWPNSSGFGILDLGGTVLSLWEKNFRYVDAEEGVAAGETLSYTFEVKSGESPFKATLVWTDPGAAPGAEAPLVNNLDLVVRGPEGSEWIGNSFLSDRPDDVNNVEQVVIPAPKPGIYTVYVKGKAITKGVTHRDGRPAQDFALVYGQPLVRDVVTAAGAQGPVLESGRVLAAAPQQVRFALNGEVASWPVSDNGGSLGKVLPGADVYFPPGYASRGSIYIVGRTFRAVGVQVLDAGGRYLLTEINPEARSGGLYFAPAAEKGVLINGVPAAGPASVPPGGGVTAWINPGSWEIWGAEFSFSAVEGLLGGVDMAKRELTLIGVEKTYSLAPQAALAYSDEMVDVDAADLPFGAAATPCWENLLPGLRVRLVLSPATGEVTYVAARRELAVGMIAEVDVMNRRIVLSTGRDYTVPVGVSLSLDEKEAHLQDLRPGQYAVGVLLPKTRQVLSLSAYSSFLYGQVVYTSLRDGTIYFVDNCGRSGAYRYQEDTGFYRWGLPAVAAAAEAGCWARLILKPGENLIWRLDVAETTAERREIVAGYDEETGTLITSQGRYRLTERTSITKNGYPVAAWDLVPGEEVALTPFLEGASGEPMLAAVAARTSAGTRAPELEVTASWRQGEVVLMGSTTADRLYLYPEKGDRMSIPVDGKGSFHLSFRPEKEGENFLLVVAVDGGSGGVTGRQLTVSPGTGAVFRDVAGHWAERAIEELAARGVLKGYPDGTFRPDDPITRSEFTVLVTTALGLSGGEAELPFADAGSIPSWARPAVERAYLHGLVRGSADGCFRPARKITRAEAAAVLSGALSVINFREDTPVSPPHWRDDGAIPTWARPAVERVYAAGVMTGRPNGFFAPGEILTRAEAVSAVRRLLERTP</sequence>
<dbReference type="InterPro" id="IPR051048">
    <property type="entry name" value="Peptidase_S8/S53_subtilisin"/>
</dbReference>
<dbReference type="EC" id="3.4.21.-" evidence="7"/>
<keyword evidence="8" id="KW-1185">Reference proteome</keyword>
<dbReference type="InterPro" id="IPR000209">
    <property type="entry name" value="Peptidase_S8/S53_dom"/>
</dbReference>
<keyword evidence="1 5" id="KW-0645">Protease</keyword>
<dbReference type="GO" id="GO:0004252">
    <property type="term" value="F:serine-type endopeptidase activity"/>
    <property type="evidence" value="ECO:0007669"/>
    <property type="project" value="UniProtKB-UniRule"/>
</dbReference>
<proteinExistence type="inferred from homology"/>
<dbReference type="PANTHER" id="PTHR43399:SF5">
    <property type="entry name" value="PEPTIDASE S8 FAMILY WITH PROTEASE-ASSOCIATED DOMAIN"/>
    <property type="match status" value="1"/>
</dbReference>
<keyword evidence="3 5" id="KW-0378">Hydrolase</keyword>
<evidence type="ECO:0000256" key="2">
    <source>
        <dbReference type="ARBA" id="ARBA00022737"/>
    </source>
</evidence>
<feature type="active site" description="Charge relay system" evidence="5">
    <location>
        <position position="275"/>
    </location>
</feature>
<dbReference type="InterPro" id="IPR034058">
    <property type="entry name" value="TagA/B/C/D_pept_dom"/>
</dbReference>
<evidence type="ECO:0000256" key="5">
    <source>
        <dbReference type="PROSITE-ProRule" id="PRU01240"/>
    </source>
</evidence>
<dbReference type="KEGG" id="tpz:Tph_c28160"/>
<dbReference type="PANTHER" id="PTHR43399">
    <property type="entry name" value="SUBTILISIN-RELATED"/>
    <property type="match status" value="1"/>
</dbReference>
<accession>K4LJ07</accession>
<dbReference type="GO" id="GO:0006508">
    <property type="term" value="P:proteolysis"/>
    <property type="evidence" value="ECO:0007669"/>
    <property type="project" value="UniProtKB-KW"/>
</dbReference>
<gene>
    <name evidence="7" type="primary">tagC</name>
    <name evidence="7" type="ordered locus">Tph_c28160</name>
</gene>
<dbReference type="InterPro" id="IPR015500">
    <property type="entry name" value="Peptidase_S8_subtilisin-rel"/>
</dbReference>
<dbReference type="SUPFAM" id="SSF49785">
    <property type="entry name" value="Galactose-binding domain-like"/>
    <property type="match status" value="1"/>
</dbReference>
<dbReference type="PROSITE" id="PS51272">
    <property type="entry name" value="SLH"/>
    <property type="match status" value="3"/>
</dbReference>
<dbReference type="Pfam" id="PF00082">
    <property type="entry name" value="Peptidase_S8"/>
    <property type="match status" value="1"/>
</dbReference>
<dbReference type="Gene3D" id="3.40.50.200">
    <property type="entry name" value="Peptidase S8/S53 domain"/>
    <property type="match status" value="1"/>
</dbReference>
<keyword evidence="4 5" id="KW-0720">Serine protease</keyword>
<dbReference type="OrthoDB" id="900053at2"/>
<dbReference type="InterPro" id="IPR001119">
    <property type="entry name" value="SLH_dom"/>
</dbReference>
<evidence type="ECO:0000313" key="8">
    <source>
        <dbReference type="Proteomes" id="UP000000467"/>
    </source>
</evidence>
<comment type="similarity">
    <text evidence="5">Belongs to the peptidase S8 family.</text>
</comment>
<evidence type="ECO:0000313" key="7">
    <source>
        <dbReference type="EMBL" id="AFV12981.1"/>
    </source>
</evidence>
<dbReference type="PROSITE" id="PS51892">
    <property type="entry name" value="SUBTILASE"/>
    <property type="match status" value="1"/>
</dbReference>
<dbReference type="PROSITE" id="PS51257">
    <property type="entry name" value="PROKAR_LIPOPROTEIN"/>
    <property type="match status" value="1"/>
</dbReference>
<feature type="active site" description="Charge relay system" evidence="5">
    <location>
        <position position="232"/>
    </location>
</feature>
<dbReference type="STRING" id="1089553.Tph_c28160"/>
<dbReference type="EMBL" id="CP003732">
    <property type="protein sequence ID" value="AFV12981.1"/>
    <property type="molecule type" value="Genomic_DNA"/>
</dbReference>
<dbReference type="Pfam" id="PF00395">
    <property type="entry name" value="SLH"/>
    <property type="match status" value="3"/>
</dbReference>
<evidence type="ECO:0000256" key="1">
    <source>
        <dbReference type="ARBA" id="ARBA00022670"/>
    </source>
</evidence>
<dbReference type="HOGENOM" id="CLU_269152_0_0_9"/>
<dbReference type="eggNOG" id="COG1404">
    <property type="taxonomic scope" value="Bacteria"/>
</dbReference>
<feature type="domain" description="SLH" evidence="6">
    <location>
        <begin position="1192"/>
        <end position="1255"/>
    </location>
</feature>
<feature type="active site" description="Charge relay system" evidence="5">
    <location>
        <position position="461"/>
    </location>
</feature>
<dbReference type="SUPFAM" id="SSF52743">
    <property type="entry name" value="Subtilisin-like"/>
    <property type="match status" value="1"/>
</dbReference>
<feature type="domain" description="SLH" evidence="6">
    <location>
        <begin position="1256"/>
        <end position="1316"/>
    </location>
</feature>
<evidence type="ECO:0000259" key="6">
    <source>
        <dbReference type="PROSITE" id="PS51272"/>
    </source>
</evidence>
<dbReference type="InterPro" id="IPR036852">
    <property type="entry name" value="Peptidase_S8/S53_dom_sf"/>
</dbReference>
<dbReference type="PRINTS" id="PR00723">
    <property type="entry name" value="SUBTILISIN"/>
</dbReference>
<keyword evidence="2" id="KW-0677">Repeat</keyword>
<dbReference type="InterPro" id="IPR008979">
    <property type="entry name" value="Galactose-bd-like_sf"/>
</dbReference>
<dbReference type="Gene3D" id="2.60.120.380">
    <property type="match status" value="1"/>
</dbReference>
<dbReference type="RefSeq" id="WP_015051840.1">
    <property type="nucleotide sequence ID" value="NC_018870.1"/>
</dbReference>
<reference evidence="7 8" key="1">
    <citation type="journal article" date="2012" name="BMC Genomics">
        <title>Genome-guided analysis of physiological and morphological traits of the fermentative acetate oxidizer Thermacetogenium phaeum.</title>
        <authorList>
            <person name="Oehler D."/>
            <person name="Poehlein A."/>
            <person name="Leimbach A."/>
            <person name="Muller N."/>
            <person name="Daniel R."/>
            <person name="Gottschalk G."/>
            <person name="Schink B."/>
        </authorList>
    </citation>
    <scope>NUCLEOTIDE SEQUENCE [LARGE SCALE GENOMIC DNA]</scope>
    <source>
        <strain evidence="8">ATCC BAA-254 / DSM 26808 / PB</strain>
    </source>
</reference>
<evidence type="ECO:0000256" key="3">
    <source>
        <dbReference type="ARBA" id="ARBA00022801"/>
    </source>
</evidence>
<organism evidence="7 8">
    <name type="scientific">Thermacetogenium phaeum (strain ATCC BAA-254 / DSM 26808 / PB)</name>
    <dbReference type="NCBI Taxonomy" id="1089553"/>
    <lineage>
        <taxon>Bacteria</taxon>
        <taxon>Bacillati</taxon>
        <taxon>Bacillota</taxon>
        <taxon>Clostridia</taxon>
        <taxon>Thermoanaerobacterales</taxon>
        <taxon>Thermoanaerobacteraceae</taxon>
        <taxon>Thermacetogenium</taxon>
    </lineage>
</organism>
<protein>
    <submittedName>
        <fullName evidence="7">Serine protease/ABC transporter B family protein TagC</fullName>
        <ecNumber evidence="7">3.4.21.-</ecNumber>
    </submittedName>
</protein>
<evidence type="ECO:0000256" key="4">
    <source>
        <dbReference type="ARBA" id="ARBA00022825"/>
    </source>
</evidence>
<feature type="domain" description="SLH" evidence="6">
    <location>
        <begin position="1319"/>
        <end position="1376"/>
    </location>
</feature>
<dbReference type="Proteomes" id="UP000000467">
    <property type="component" value="Chromosome"/>
</dbReference>